<dbReference type="PANTHER" id="PTHR30035">
    <property type="entry name" value="LIPOPROTEIN VACJ-RELATED"/>
    <property type="match status" value="1"/>
</dbReference>
<dbReference type="GO" id="GO:0016020">
    <property type="term" value="C:membrane"/>
    <property type="evidence" value="ECO:0007669"/>
    <property type="project" value="InterPro"/>
</dbReference>
<dbReference type="RefSeq" id="WP_045095900.1">
    <property type="nucleotide sequence ID" value="NZ_LN614827.1"/>
</dbReference>
<gene>
    <name evidence="3" type="ORF">LFA_2001</name>
</gene>
<sequence length="259" mass="28853">MRLNVMFASMVGTLMLTGCAHKGTNPADPYEPFNRKVHKFNMAADAIVLKPIAKVYVRVIPGVVRKGVDNAFNNLDMVPSVANDLLQAEGKWAIKDTWRFIINSSLGVGGLFDVASKFSLPPHYNDLGLTFAKWGDKKSPYLVIPLLGPSTIRDGTGWLFQFALWSPYVYINNDAVAYGLAGLRYVDLRTQLFDSERLMNEALDKYTFIRDAYLQHRNYLIAGAEQDNGSLYIDDQTADQKALGNEAANAQTPSDYVDE</sequence>
<dbReference type="KEGG" id="lfa:LFA_2001"/>
<dbReference type="OrthoDB" id="9785326at2"/>
<evidence type="ECO:0000256" key="2">
    <source>
        <dbReference type="ARBA" id="ARBA00022729"/>
    </source>
</evidence>
<evidence type="ECO:0000313" key="3">
    <source>
        <dbReference type="EMBL" id="CEG57389.1"/>
    </source>
</evidence>
<dbReference type="STRING" id="1212491.LFA_2001"/>
<name>A0A098G5Z0_9GAMM</name>
<evidence type="ECO:0000313" key="4">
    <source>
        <dbReference type="Proteomes" id="UP000032430"/>
    </source>
</evidence>
<keyword evidence="2" id="KW-0732">Signal</keyword>
<organism evidence="3 4">
    <name type="scientific">Legionella fallonii LLAP-10</name>
    <dbReference type="NCBI Taxonomy" id="1212491"/>
    <lineage>
        <taxon>Bacteria</taxon>
        <taxon>Pseudomonadati</taxon>
        <taxon>Pseudomonadota</taxon>
        <taxon>Gammaproteobacteria</taxon>
        <taxon>Legionellales</taxon>
        <taxon>Legionellaceae</taxon>
        <taxon>Legionella</taxon>
    </lineage>
</organism>
<dbReference type="HOGENOM" id="CLU_059326_1_1_6"/>
<dbReference type="InterPro" id="IPR007428">
    <property type="entry name" value="MlaA"/>
</dbReference>
<keyword evidence="4" id="KW-1185">Reference proteome</keyword>
<reference evidence="4" key="1">
    <citation type="submission" date="2014-09" db="EMBL/GenBank/DDBJ databases">
        <authorList>
            <person name="Gomez-Valero L."/>
        </authorList>
    </citation>
    <scope>NUCLEOTIDE SEQUENCE [LARGE SCALE GENOMIC DNA]</scope>
    <source>
        <strain evidence="4">ATCC700992</strain>
    </source>
</reference>
<dbReference type="Pfam" id="PF04333">
    <property type="entry name" value="MlaA"/>
    <property type="match status" value="1"/>
</dbReference>
<dbReference type="PANTHER" id="PTHR30035:SF3">
    <property type="entry name" value="INTERMEMBRANE PHOSPHOLIPID TRANSPORT SYSTEM LIPOPROTEIN MLAA"/>
    <property type="match status" value="1"/>
</dbReference>
<evidence type="ECO:0008006" key="5">
    <source>
        <dbReference type="Google" id="ProtNLM"/>
    </source>
</evidence>
<dbReference type="GO" id="GO:0120010">
    <property type="term" value="P:intermembrane phospholipid transfer"/>
    <property type="evidence" value="ECO:0007669"/>
    <property type="project" value="TreeGrafter"/>
</dbReference>
<protein>
    <recommendedName>
        <fullName evidence="5">Lipoprotein VacJ-like protein</fullName>
    </recommendedName>
</protein>
<dbReference type="AlphaFoldDB" id="A0A098G5Z0"/>
<dbReference type="Proteomes" id="UP000032430">
    <property type="component" value="Chromosome I"/>
</dbReference>
<dbReference type="PROSITE" id="PS51257">
    <property type="entry name" value="PROKAR_LIPOPROTEIN"/>
    <property type="match status" value="1"/>
</dbReference>
<comment type="similarity">
    <text evidence="1">Belongs to the MlaA family.</text>
</comment>
<dbReference type="PRINTS" id="PR01805">
    <property type="entry name" value="VACJLIPOPROT"/>
</dbReference>
<evidence type="ECO:0000256" key="1">
    <source>
        <dbReference type="ARBA" id="ARBA00010634"/>
    </source>
</evidence>
<proteinExistence type="inferred from homology"/>
<dbReference type="EMBL" id="LN614827">
    <property type="protein sequence ID" value="CEG57389.1"/>
    <property type="molecule type" value="Genomic_DNA"/>
</dbReference>
<accession>A0A098G5Z0</accession>